<sequence length="394" mass="45503">MFFNRLLLFILIIASGIFASNFGGNVSYALFYMSLCIPVISLIYTYYVYLRFRIYQEIGQRVLVKGELIPYSFTIANEDYITFRSVKVNFLHDKSTIWNGEEIKDYCLLPGQAEKMETKLRCNYRGEYCVGANTVDIIDYLYLFRITYPIASKLKVTVLPRVVPISRLGIAPVKRDVKNSPQLHNAEQDAMDIVTRKYQTGDSKKQIHWKLSAKKNQLFSRNYITNPKSEVIILMDLRPIHEDDLTTVIIEDQIIESTLAIANYCKDNKTDARIYYEQSGLKTDVIRGKTDFDLFYKRCIEIHFNAQVPLEEILGESKSYAGENSFYILITHNLDFKLYKSILEVSENGSELSLLLIRDKVNPDEEEIIKSMKLSGITVKLVTREDETLEVLNA</sequence>
<evidence type="ECO:0000256" key="1">
    <source>
        <dbReference type="SAM" id="Phobius"/>
    </source>
</evidence>
<proteinExistence type="predicted"/>
<feature type="domain" description="DUF58" evidence="2">
    <location>
        <begin position="195"/>
        <end position="262"/>
    </location>
</feature>
<dbReference type="RefSeq" id="WP_161837246.1">
    <property type="nucleotide sequence ID" value="NZ_CP048000.1"/>
</dbReference>
<dbReference type="Pfam" id="PF01882">
    <property type="entry name" value="DUF58"/>
    <property type="match status" value="1"/>
</dbReference>
<reference evidence="3 4" key="1">
    <citation type="submission" date="2020-01" db="EMBL/GenBank/DDBJ databases">
        <title>Genome analysis of Anaerocolumna sp. CBA3638.</title>
        <authorList>
            <person name="Kim J."/>
            <person name="Roh S.W."/>
        </authorList>
    </citation>
    <scope>NUCLEOTIDE SEQUENCE [LARGE SCALE GENOMIC DNA]</scope>
    <source>
        <strain evidence="3 4">CBA3638</strain>
    </source>
</reference>
<dbReference type="AlphaFoldDB" id="A0A6P1TGR4"/>
<keyword evidence="4" id="KW-1185">Reference proteome</keyword>
<evidence type="ECO:0000313" key="4">
    <source>
        <dbReference type="Proteomes" id="UP000464314"/>
    </source>
</evidence>
<dbReference type="PANTHER" id="PTHR34351:SF2">
    <property type="entry name" value="DUF58 DOMAIN-CONTAINING PROTEIN"/>
    <property type="match status" value="1"/>
</dbReference>
<gene>
    <name evidence="3" type="ORF">Ana3638_06185</name>
</gene>
<evidence type="ECO:0000313" key="3">
    <source>
        <dbReference type="EMBL" id="QHQ60410.1"/>
    </source>
</evidence>
<evidence type="ECO:0000259" key="2">
    <source>
        <dbReference type="Pfam" id="PF01882"/>
    </source>
</evidence>
<keyword evidence="1" id="KW-0472">Membrane</keyword>
<organism evidence="3 4">
    <name type="scientific">Anaerocolumna sedimenticola</name>
    <dbReference type="NCBI Taxonomy" id="2696063"/>
    <lineage>
        <taxon>Bacteria</taxon>
        <taxon>Bacillati</taxon>
        <taxon>Bacillota</taxon>
        <taxon>Clostridia</taxon>
        <taxon>Lachnospirales</taxon>
        <taxon>Lachnospiraceae</taxon>
        <taxon>Anaerocolumna</taxon>
    </lineage>
</organism>
<protein>
    <submittedName>
        <fullName evidence="3">DUF58 domain-containing protein</fullName>
    </submittedName>
</protein>
<dbReference type="PANTHER" id="PTHR34351">
    <property type="entry name" value="SLR1927 PROTEIN-RELATED"/>
    <property type="match status" value="1"/>
</dbReference>
<dbReference type="InterPro" id="IPR002881">
    <property type="entry name" value="DUF58"/>
</dbReference>
<dbReference type="Proteomes" id="UP000464314">
    <property type="component" value="Chromosome"/>
</dbReference>
<keyword evidence="1" id="KW-0812">Transmembrane</keyword>
<accession>A0A6P1TGR4</accession>
<dbReference type="KEGG" id="anr:Ana3638_06185"/>
<name>A0A6P1TGR4_9FIRM</name>
<keyword evidence="1" id="KW-1133">Transmembrane helix</keyword>
<feature type="transmembrane region" description="Helical" evidence="1">
    <location>
        <begin position="29"/>
        <end position="50"/>
    </location>
</feature>
<dbReference type="EMBL" id="CP048000">
    <property type="protein sequence ID" value="QHQ60410.1"/>
    <property type="molecule type" value="Genomic_DNA"/>
</dbReference>